<dbReference type="PANTHER" id="PTHR11941:SF27">
    <property type="entry name" value="ETHYLMALONYL-COA DECARBOXYLASE"/>
    <property type="match status" value="1"/>
</dbReference>
<evidence type="ECO:0000256" key="2">
    <source>
        <dbReference type="ARBA" id="ARBA00005254"/>
    </source>
</evidence>
<evidence type="ECO:0000256" key="3">
    <source>
        <dbReference type="ARBA" id="ARBA00022490"/>
    </source>
</evidence>
<dbReference type="Proteomes" id="UP000070544">
    <property type="component" value="Unassembled WGS sequence"/>
</dbReference>
<comment type="catalytic activity">
    <reaction evidence="5">
        <text>(2S)-ethylmalonyl-CoA + H(+) = butanoyl-CoA + CO2</text>
        <dbReference type="Rhea" id="RHEA:32131"/>
        <dbReference type="ChEBI" id="CHEBI:15378"/>
        <dbReference type="ChEBI" id="CHEBI:16526"/>
        <dbReference type="ChEBI" id="CHEBI:57371"/>
        <dbReference type="ChEBI" id="CHEBI:60909"/>
        <dbReference type="EC" id="4.1.1.94"/>
    </reaction>
    <physiologicalReaction direction="left-to-right" evidence="5">
        <dbReference type="Rhea" id="RHEA:32132"/>
    </physiologicalReaction>
</comment>
<dbReference type="GO" id="GO:0005829">
    <property type="term" value="C:cytosol"/>
    <property type="evidence" value="ECO:0007669"/>
    <property type="project" value="UniProtKB-SubCell"/>
</dbReference>
<dbReference type="EMBL" id="KQ965751">
    <property type="protein sequence ID" value="KXS16614.1"/>
    <property type="molecule type" value="Genomic_DNA"/>
</dbReference>
<feature type="region of interest" description="Disordered" evidence="14">
    <location>
        <begin position="297"/>
        <end position="322"/>
    </location>
</feature>
<accession>A0A139AJ74</accession>
<dbReference type="GO" id="GO:0006635">
    <property type="term" value="P:fatty acid beta-oxidation"/>
    <property type="evidence" value="ECO:0007669"/>
    <property type="project" value="TreeGrafter"/>
</dbReference>
<dbReference type="AlphaFoldDB" id="A0A139AJ74"/>
<dbReference type="Gene3D" id="3.90.226.10">
    <property type="entry name" value="2-enoyl-CoA Hydratase, Chain A, domain 1"/>
    <property type="match status" value="1"/>
</dbReference>
<evidence type="ECO:0000313" key="16">
    <source>
        <dbReference type="Proteomes" id="UP000070544"/>
    </source>
</evidence>
<dbReference type="Pfam" id="PF00378">
    <property type="entry name" value="ECH_1"/>
    <property type="match status" value="1"/>
</dbReference>
<evidence type="ECO:0000313" key="15">
    <source>
        <dbReference type="EMBL" id="KXS16614.1"/>
    </source>
</evidence>
<dbReference type="OrthoDB" id="410701at2759"/>
<evidence type="ECO:0000256" key="10">
    <source>
        <dbReference type="ARBA" id="ARBA00042182"/>
    </source>
</evidence>
<dbReference type="GO" id="GO:0004492">
    <property type="term" value="F:methyl/ethyl malonyl-CoA decarboxylase activity"/>
    <property type="evidence" value="ECO:0007669"/>
    <property type="project" value="UniProtKB-EC"/>
</dbReference>
<dbReference type="InterPro" id="IPR018376">
    <property type="entry name" value="Enoyl-CoA_hyd/isom_CS"/>
</dbReference>
<dbReference type="PROSITE" id="PS00166">
    <property type="entry name" value="ENOYL_COA_HYDRATASE"/>
    <property type="match status" value="1"/>
</dbReference>
<evidence type="ECO:0000256" key="12">
    <source>
        <dbReference type="ARBA" id="ARBA00056546"/>
    </source>
</evidence>
<proteinExistence type="inferred from homology"/>
<keyword evidence="3" id="KW-0963">Cytoplasm</keyword>
<evidence type="ECO:0000256" key="13">
    <source>
        <dbReference type="RuleBase" id="RU003707"/>
    </source>
</evidence>
<dbReference type="CDD" id="cd06558">
    <property type="entry name" value="crotonase-like"/>
    <property type="match status" value="1"/>
</dbReference>
<name>A0A139AJ74_GONPJ</name>
<keyword evidence="16" id="KW-1185">Reference proteome</keyword>
<comment type="subcellular location">
    <subcellularLocation>
        <location evidence="1">Cytoplasm</location>
        <location evidence="1">Cytosol</location>
    </subcellularLocation>
</comment>
<dbReference type="PANTHER" id="PTHR11941">
    <property type="entry name" value="ENOYL-COA HYDRATASE-RELATED"/>
    <property type="match status" value="1"/>
</dbReference>
<keyword evidence="4" id="KW-0456">Lyase</keyword>
<sequence>MVAHRSAKYFIPMLHTRLTYSRPVFAISRQYTTTKTTIFREIPEDAPLRDVRENLRQLGGGSVELTMNHRTSIAYILLNNPSKKNSFSGKMMAELADIVDALEKHVCDSEGVDGTTPEGVKAVVKTKEQEDIRGVILHGASETFCAGFDLSVARSHMLSKAGGQQMSRLMHNTFTRFHNLPLVSVAAVEGYAIGGGAEATTACDFRVLHRDALVRFVHANMGIVPGWGGANRLTRLVGRRNALRLLGTTEILSAEQALEIGFADEIASEDESALASSEIFLSRFIFEDPESALPYLKQHSSGGLNSTTEDASSPPPPMHAPESLRGLKQCVIATDLEGAKGLAEERRVFVSLWGGPANLAAVSRPPSKSKHRKK</sequence>
<dbReference type="STRING" id="1344416.A0A139AJ74"/>
<evidence type="ECO:0000256" key="1">
    <source>
        <dbReference type="ARBA" id="ARBA00004514"/>
    </source>
</evidence>
<evidence type="ECO:0000256" key="11">
    <source>
        <dbReference type="ARBA" id="ARBA00047446"/>
    </source>
</evidence>
<dbReference type="EC" id="4.1.1.94" evidence="7"/>
<reference evidence="15 16" key="1">
    <citation type="journal article" date="2015" name="Genome Biol. Evol.">
        <title>Phylogenomic analyses indicate that early fungi evolved digesting cell walls of algal ancestors of land plants.</title>
        <authorList>
            <person name="Chang Y."/>
            <person name="Wang S."/>
            <person name="Sekimoto S."/>
            <person name="Aerts A.L."/>
            <person name="Choi C."/>
            <person name="Clum A."/>
            <person name="LaButti K.M."/>
            <person name="Lindquist E.A."/>
            <person name="Yee Ngan C."/>
            <person name="Ohm R.A."/>
            <person name="Salamov A.A."/>
            <person name="Grigoriev I.V."/>
            <person name="Spatafora J.W."/>
            <person name="Berbee M.L."/>
        </authorList>
    </citation>
    <scope>NUCLEOTIDE SEQUENCE [LARGE SCALE GENOMIC DNA]</scope>
    <source>
        <strain evidence="15 16">JEL478</strain>
    </source>
</reference>
<comment type="function">
    <text evidence="12">Decarboxylates ethylmalonyl-CoA, a potentially toxic metabolite, to form butyryl-CoA, suggesting it might be involved in metabolite proofreading. Acts preferentially on (S)-ethylmalonyl-CoA but also has some activity on the (R)-isomer. Also has methylmalonyl-CoA decarboxylase activity at lower level.</text>
</comment>
<protein>
    <recommendedName>
        <fullName evidence="8">Ethylmalonyl-CoA decarboxylase</fullName>
        <ecNumber evidence="7">4.1.1.94</ecNumber>
    </recommendedName>
    <alternativeName>
        <fullName evidence="10">Enoyl-CoA hydratase domain-containing protein 1</fullName>
    </alternativeName>
    <alternativeName>
        <fullName evidence="9">Methylmalonyl-CoA decarboxylase</fullName>
    </alternativeName>
</protein>
<feature type="compositionally biased region" description="Polar residues" evidence="14">
    <location>
        <begin position="298"/>
        <end position="311"/>
    </location>
</feature>
<evidence type="ECO:0000256" key="9">
    <source>
        <dbReference type="ARBA" id="ARBA00042052"/>
    </source>
</evidence>
<dbReference type="InterPro" id="IPR029045">
    <property type="entry name" value="ClpP/crotonase-like_dom_sf"/>
</dbReference>
<evidence type="ECO:0000256" key="7">
    <source>
        <dbReference type="ARBA" id="ARBA00038883"/>
    </source>
</evidence>
<comment type="catalytic activity">
    <reaction evidence="11">
        <text>(S)-methylmalonyl-CoA + H(+) = propanoyl-CoA + CO2</text>
        <dbReference type="Rhea" id="RHEA:61340"/>
        <dbReference type="ChEBI" id="CHEBI:15378"/>
        <dbReference type="ChEBI" id="CHEBI:16526"/>
        <dbReference type="ChEBI" id="CHEBI:57327"/>
        <dbReference type="ChEBI" id="CHEBI:57392"/>
        <dbReference type="EC" id="4.1.1.94"/>
    </reaction>
    <physiologicalReaction direction="left-to-right" evidence="11">
        <dbReference type="Rhea" id="RHEA:61341"/>
    </physiologicalReaction>
</comment>
<evidence type="ECO:0000256" key="8">
    <source>
        <dbReference type="ARBA" id="ARBA00039903"/>
    </source>
</evidence>
<gene>
    <name evidence="15" type="ORF">M427DRAFT_154297</name>
</gene>
<comment type="similarity">
    <text evidence="2 13">Belongs to the enoyl-CoA hydratase/isomerase family.</text>
</comment>
<dbReference type="InterPro" id="IPR001753">
    <property type="entry name" value="Enoyl-CoA_hydra/iso"/>
</dbReference>
<evidence type="ECO:0000256" key="14">
    <source>
        <dbReference type="SAM" id="MobiDB-lite"/>
    </source>
</evidence>
<evidence type="ECO:0000256" key="6">
    <source>
        <dbReference type="ARBA" id="ARBA00036541"/>
    </source>
</evidence>
<evidence type="ECO:0000256" key="4">
    <source>
        <dbReference type="ARBA" id="ARBA00023239"/>
    </source>
</evidence>
<comment type="catalytic activity">
    <reaction evidence="6">
        <text>(2R)-ethylmalonyl-CoA + H(+) = butanoyl-CoA + CO2</text>
        <dbReference type="Rhea" id="RHEA:59540"/>
        <dbReference type="ChEBI" id="CHEBI:15378"/>
        <dbReference type="ChEBI" id="CHEBI:16526"/>
        <dbReference type="ChEBI" id="CHEBI:57371"/>
        <dbReference type="ChEBI" id="CHEBI:85316"/>
        <dbReference type="EC" id="4.1.1.94"/>
    </reaction>
    <physiologicalReaction direction="left-to-right" evidence="6">
        <dbReference type="Rhea" id="RHEA:59541"/>
    </physiologicalReaction>
</comment>
<organism evidence="15 16">
    <name type="scientific">Gonapodya prolifera (strain JEL478)</name>
    <name type="common">Monoblepharis prolifera</name>
    <dbReference type="NCBI Taxonomy" id="1344416"/>
    <lineage>
        <taxon>Eukaryota</taxon>
        <taxon>Fungi</taxon>
        <taxon>Fungi incertae sedis</taxon>
        <taxon>Chytridiomycota</taxon>
        <taxon>Chytridiomycota incertae sedis</taxon>
        <taxon>Monoblepharidomycetes</taxon>
        <taxon>Monoblepharidales</taxon>
        <taxon>Gonapodyaceae</taxon>
        <taxon>Gonapodya</taxon>
    </lineage>
</organism>
<dbReference type="SUPFAM" id="SSF52096">
    <property type="entry name" value="ClpP/crotonase"/>
    <property type="match status" value="1"/>
</dbReference>
<evidence type="ECO:0000256" key="5">
    <source>
        <dbReference type="ARBA" id="ARBA00036343"/>
    </source>
</evidence>